<evidence type="ECO:0000313" key="3">
    <source>
        <dbReference type="EMBL" id="EYC25411.1"/>
    </source>
</evidence>
<dbReference type="SUPFAM" id="SSF55797">
    <property type="entry name" value="PR-1-like"/>
    <property type="match status" value="1"/>
</dbReference>
<gene>
    <name evidence="3" type="primary">Acey_s0012.g1875</name>
    <name evidence="3" type="ORF">Y032_0012g1875</name>
</gene>
<feature type="signal peptide" evidence="1">
    <location>
        <begin position="1"/>
        <end position="18"/>
    </location>
</feature>
<evidence type="ECO:0000313" key="4">
    <source>
        <dbReference type="Proteomes" id="UP000024635"/>
    </source>
</evidence>
<proteinExistence type="predicted"/>
<dbReference type="Proteomes" id="UP000024635">
    <property type="component" value="Unassembled WGS sequence"/>
</dbReference>
<dbReference type="Pfam" id="PF00188">
    <property type="entry name" value="CAP"/>
    <property type="match status" value="1"/>
</dbReference>
<accession>A0A016VDR4</accession>
<keyword evidence="4" id="KW-1185">Reference proteome</keyword>
<dbReference type="CDD" id="cd05380">
    <property type="entry name" value="CAP_euk"/>
    <property type="match status" value="1"/>
</dbReference>
<feature type="chain" id="PRO_5001493338" description="SCP domain-containing protein" evidence="1">
    <location>
        <begin position="19"/>
        <end position="196"/>
    </location>
</feature>
<protein>
    <recommendedName>
        <fullName evidence="2">SCP domain-containing protein</fullName>
    </recommendedName>
</protein>
<feature type="domain" description="SCP" evidence="2">
    <location>
        <begin position="18"/>
        <end position="166"/>
    </location>
</feature>
<dbReference type="InterPro" id="IPR035940">
    <property type="entry name" value="CAP_sf"/>
</dbReference>
<organism evidence="3 4">
    <name type="scientific">Ancylostoma ceylanicum</name>
    <dbReference type="NCBI Taxonomy" id="53326"/>
    <lineage>
        <taxon>Eukaryota</taxon>
        <taxon>Metazoa</taxon>
        <taxon>Ecdysozoa</taxon>
        <taxon>Nematoda</taxon>
        <taxon>Chromadorea</taxon>
        <taxon>Rhabditida</taxon>
        <taxon>Rhabditina</taxon>
        <taxon>Rhabditomorpha</taxon>
        <taxon>Strongyloidea</taxon>
        <taxon>Ancylostomatidae</taxon>
        <taxon>Ancylostomatinae</taxon>
        <taxon>Ancylostoma</taxon>
    </lineage>
</organism>
<dbReference type="EMBL" id="JARK01001348">
    <property type="protein sequence ID" value="EYC25411.1"/>
    <property type="molecule type" value="Genomic_DNA"/>
</dbReference>
<reference evidence="4" key="1">
    <citation type="journal article" date="2015" name="Nat. Genet.">
        <title>The genome and transcriptome of the zoonotic hookworm Ancylostoma ceylanicum identify infection-specific gene families.</title>
        <authorList>
            <person name="Schwarz E.M."/>
            <person name="Hu Y."/>
            <person name="Antoshechkin I."/>
            <person name="Miller M.M."/>
            <person name="Sternberg P.W."/>
            <person name="Aroian R.V."/>
        </authorList>
    </citation>
    <scope>NUCLEOTIDE SEQUENCE</scope>
    <source>
        <strain evidence="4">HY135</strain>
    </source>
</reference>
<dbReference type="SMART" id="SM00198">
    <property type="entry name" value="SCP"/>
    <property type="match status" value="1"/>
</dbReference>
<comment type="caution">
    <text evidence="3">The sequence shown here is derived from an EMBL/GenBank/DDBJ whole genome shotgun (WGS) entry which is preliminary data.</text>
</comment>
<sequence>MSIKILCGLLLCPVNIWCSIGSVARGQTERSNGWGIAPPATAMFRMKYSCDAESFAQQHVSTCNPRPLPPYAMQGYKENIQVLRTVRTNQGGAARNAMATWWSELARFGMRSNMMFFDSEMRRGSRNVLKWSKMAWWNNRIVGCAVQDCGTFFLTVCMYKPGCDESNGIHRLENSCQILQRQQRVTKRLQSGSSML</sequence>
<evidence type="ECO:0000256" key="1">
    <source>
        <dbReference type="SAM" id="SignalP"/>
    </source>
</evidence>
<dbReference type="OrthoDB" id="414826at2759"/>
<dbReference type="InterPro" id="IPR014044">
    <property type="entry name" value="CAP_dom"/>
</dbReference>
<dbReference type="AlphaFoldDB" id="A0A016VDR4"/>
<name>A0A016VDR4_9BILA</name>
<dbReference type="STRING" id="53326.A0A016VDR4"/>
<evidence type="ECO:0000259" key="2">
    <source>
        <dbReference type="SMART" id="SM00198"/>
    </source>
</evidence>
<keyword evidence="1" id="KW-0732">Signal</keyword>
<dbReference type="Gene3D" id="3.40.33.10">
    <property type="entry name" value="CAP"/>
    <property type="match status" value="1"/>
</dbReference>